<gene>
    <name evidence="2" type="ORF">B0681_03980</name>
</gene>
<dbReference type="GO" id="GO:0016646">
    <property type="term" value="F:oxidoreductase activity, acting on the CH-NH group of donors, NAD or NADP as acceptor"/>
    <property type="evidence" value="ECO:0007669"/>
    <property type="project" value="TreeGrafter"/>
</dbReference>
<sequence>MKKFAVIGATGYVGQAVVKELASRGHQVTAFARNVEKVVQADNVTAVNADVLSPNFAEQLQGFDAVVSAFNPGWTNPNIGADFTRGATAIAEAAKTAAVPYLLVVGGAGSLFVAPNVQLIDTPDFPKEIFDGANSARNLLKELQERRDVNWAFISPPALLGVTGDYSEERTGEYRLGDDNLLMNGDIPAGISVADLAIAISDDVENQAHLHKRFTAASKS</sequence>
<evidence type="ECO:0000259" key="1">
    <source>
        <dbReference type="Pfam" id="PF13460"/>
    </source>
</evidence>
<dbReference type="GO" id="GO:0016301">
    <property type="term" value="F:kinase activity"/>
    <property type="evidence" value="ECO:0007669"/>
    <property type="project" value="UniProtKB-KW"/>
</dbReference>
<dbReference type="InterPro" id="IPR051606">
    <property type="entry name" value="Polyketide_Oxido-like"/>
</dbReference>
<dbReference type="Proteomes" id="UP000190683">
    <property type="component" value="Unassembled WGS sequence"/>
</dbReference>
<dbReference type="STRING" id="573983.B0681_03980"/>
<reference evidence="2 3" key="1">
    <citation type="submission" date="2017-02" db="EMBL/GenBank/DDBJ databases">
        <title>Draft genome sequence of Moraxella porci CCUG 54912T type strain.</title>
        <authorList>
            <person name="Salva-Serra F."/>
            <person name="Engstrom-Jakobsson H."/>
            <person name="Thorell K."/>
            <person name="Jaen-Luchoro D."/>
            <person name="Gonzales-Siles L."/>
            <person name="Karlsson R."/>
            <person name="Yazdan S."/>
            <person name="Boulund F."/>
            <person name="Johnning A."/>
            <person name="Engstrand L."/>
            <person name="Kristiansson E."/>
            <person name="Moore E."/>
        </authorList>
    </citation>
    <scope>NUCLEOTIDE SEQUENCE [LARGE SCALE GENOMIC DNA]</scope>
    <source>
        <strain evidence="2 3">CCUG 54912</strain>
    </source>
</reference>
<dbReference type="Pfam" id="PF13460">
    <property type="entry name" value="NAD_binding_10"/>
    <property type="match status" value="1"/>
</dbReference>
<comment type="caution">
    <text evidence="2">The sequence shown here is derived from an EMBL/GenBank/DDBJ whole genome shotgun (WGS) entry which is preliminary data.</text>
</comment>
<dbReference type="RefSeq" id="WP_078317463.1">
    <property type="nucleotide sequence ID" value="NZ_MUYV01000004.1"/>
</dbReference>
<name>A0A1T0CU23_9GAMM</name>
<feature type="domain" description="NAD(P)-binding" evidence="1">
    <location>
        <begin position="8"/>
        <end position="201"/>
    </location>
</feature>
<protein>
    <submittedName>
        <fullName evidence="2">Histidine kinase</fullName>
    </submittedName>
</protein>
<dbReference type="Gene3D" id="3.40.50.720">
    <property type="entry name" value="NAD(P)-binding Rossmann-like Domain"/>
    <property type="match status" value="1"/>
</dbReference>
<organism evidence="2 3">
    <name type="scientific">Moraxella porci DSM 25326</name>
    <dbReference type="NCBI Taxonomy" id="573983"/>
    <lineage>
        <taxon>Bacteria</taxon>
        <taxon>Pseudomonadati</taxon>
        <taxon>Pseudomonadota</taxon>
        <taxon>Gammaproteobacteria</taxon>
        <taxon>Moraxellales</taxon>
        <taxon>Moraxellaceae</taxon>
        <taxon>Moraxella</taxon>
    </lineage>
</organism>
<dbReference type="PANTHER" id="PTHR43355:SF2">
    <property type="entry name" value="FLAVIN REDUCTASE (NADPH)"/>
    <property type="match status" value="1"/>
</dbReference>
<evidence type="ECO:0000313" key="2">
    <source>
        <dbReference type="EMBL" id="OOS25846.1"/>
    </source>
</evidence>
<dbReference type="InterPro" id="IPR016040">
    <property type="entry name" value="NAD(P)-bd_dom"/>
</dbReference>
<dbReference type="PANTHER" id="PTHR43355">
    <property type="entry name" value="FLAVIN REDUCTASE (NADPH)"/>
    <property type="match status" value="1"/>
</dbReference>
<dbReference type="SUPFAM" id="SSF51735">
    <property type="entry name" value="NAD(P)-binding Rossmann-fold domains"/>
    <property type="match status" value="1"/>
</dbReference>
<dbReference type="InterPro" id="IPR036291">
    <property type="entry name" value="NAD(P)-bd_dom_sf"/>
</dbReference>
<accession>A0A1T0CU23</accession>
<evidence type="ECO:0000313" key="3">
    <source>
        <dbReference type="Proteomes" id="UP000190683"/>
    </source>
</evidence>
<proteinExistence type="predicted"/>
<dbReference type="AlphaFoldDB" id="A0A1T0CU23"/>
<dbReference type="EMBL" id="MUYV01000004">
    <property type="protein sequence ID" value="OOS25846.1"/>
    <property type="molecule type" value="Genomic_DNA"/>
</dbReference>
<keyword evidence="3" id="KW-1185">Reference proteome</keyword>
<keyword evidence="2" id="KW-0808">Transferase</keyword>
<keyword evidence="2" id="KW-0418">Kinase</keyword>